<organism evidence="4 5">
    <name type="scientific">Fonsecaea pedrosoi CBS 271.37</name>
    <dbReference type="NCBI Taxonomy" id="1442368"/>
    <lineage>
        <taxon>Eukaryota</taxon>
        <taxon>Fungi</taxon>
        <taxon>Dikarya</taxon>
        <taxon>Ascomycota</taxon>
        <taxon>Pezizomycotina</taxon>
        <taxon>Eurotiomycetes</taxon>
        <taxon>Chaetothyriomycetidae</taxon>
        <taxon>Chaetothyriales</taxon>
        <taxon>Herpotrichiellaceae</taxon>
        <taxon>Fonsecaea</taxon>
    </lineage>
</organism>
<dbReference type="GeneID" id="25309025"/>
<feature type="repeat" description="ANK" evidence="2">
    <location>
        <begin position="819"/>
        <end position="851"/>
    </location>
</feature>
<dbReference type="HOGENOM" id="CLU_000288_34_1_1"/>
<reference evidence="4 5" key="1">
    <citation type="submission" date="2015-01" db="EMBL/GenBank/DDBJ databases">
        <title>The Genome Sequence of Fonsecaea pedrosoi CBS 271.37.</title>
        <authorList>
            <consortium name="The Broad Institute Genomics Platform"/>
            <person name="Cuomo C."/>
            <person name="de Hoog S."/>
            <person name="Gorbushina A."/>
            <person name="Stielow B."/>
            <person name="Teixiera M."/>
            <person name="Abouelleil A."/>
            <person name="Chapman S.B."/>
            <person name="Priest M."/>
            <person name="Young S.K."/>
            <person name="Wortman J."/>
            <person name="Nusbaum C."/>
            <person name="Birren B."/>
        </authorList>
    </citation>
    <scope>NUCLEOTIDE SEQUENCE [LARGE SCALE GENOMIC DNA]</scope>
    <source>
        <strain evidence="4 5">CBS 271.37</strain>
    </source>
</reference>
<dbReference type="STRING" id="1442368.A0A0D2GXL2"/>
<keyword evidence="5" id="KW-1185">Reference proteome</keyword>
<dbReference type="VEuPathDB" id="FungiDB:Z517_09535"/>
<evidence type="ECO:0000256" key="2">
    <source>
        <dbReference type="PROSITE-ProRule" id="PRU00023"/>
    </source>
</evidence>
<evidence type="ECO:0000259" key="3">
    <source>
        <dbReference type="Pfam" id="PF24883"/>
    </source>
</evidence>
<sequence>MATIFFVDCAGSVKGKNFGGLIIKQMLVNAAADTTDEFCQAVLKNTKGFIFLGTPHKGANLTFFGRVMSLFGYWTGASTSLLEVVQPNSNLNESLHRSFMRYLGGHCGPQNTVCVFETVAEAIFGISVTQVVDRNSAVIDGSREIGFEKGHLDIQRFASADDENFRDLVQWIKKWTDNEEQHVGTTLTDAEVLKSLAFAEMFQRRNNIDRAHPNTCQWILHNDTYTSWQAQHRGLLWITGKPGAGKSTLMSFIYNAMKDESGSAPSTHLEFFFSGRGTPLQKSSLGMYRALLNQLYTQCPTIRGPIRKVFEDKQAAFGSGGHQWEWQRPELEDLFLKAALKAAQSQSLVIFVDALDEAGATAAQQIAAYFHQLYDDSLSTTKSKIRICFSCRPYPVPLKTLGAEIRVDQLNENDIISFTQDHLKIEDLTGAQPDERPTWESLVEELTQRAAGVFQWVSLVVPMAAKYILDGKSPSEIRRQLRKVPKELSEVYKYILEHVIDRDNRPRTLLLLRWVCLGRRPLTVTELRVAMAATKAKTSPARLRYQDTDDFVDTDSRMERLIVSLSGGLVETTSDEEKTDKTVQVIHQSVNDFLVPHGLAFLSSLTGELEKACCHDPLKSGPWHEVHRSHGVLFRGCLNYIGMEEVRFGKGRYGNEMVESLTPFLQYAITELFHHAEKSNEHYFSGQDFKLGLNELQDTLPKWARLFRALAEWDRYFPAKDTQILHVACQFNLIDIVAELLQRGTSLEQTDGDGHRALHLAAANGHITVVQALLTAGAEVEPRDHNGHTPLVYAAESGHEDIVRLLVSSGRQSNQMTEQFGSALQQAAMTGKVTIVQFLITAGAEVNAQGGRYGNALYGRRQTLKVATMVTHYRRHHGEVTSKWYIY</sequence>
<dbReference type="PROSITE" id="PS50088">
    <property type="entry name" value="ANK_REPEAT"/>
    <property type="match status" value="3"/>
</dbReference>
<protein>
    <recommendedName>
        <fullName evidence="3">Nephrocystin 3-like N-terminal domain-containing protein</fullName>
    </recommendedName>
</protein>
<dbReference type="PROSITE" id="PS50297">
    <property type="entry name" value="ANK_REP_REGION"/>
    <property type="match status" value="3"/>
</dbReference>
<dbReference type="InterPro" id="IPR056884">
    <property type="entry name" value="NPHP3-like_N"/>
</dbReference>
<keyword evidence="1" id="KW-0677">Repeat</keyword>
<dbReference type="RefSeq" id="XP_013280897.1">
    <property type="nucleotide sequence ID" value="XM_013425443.1"/>
</dbReference>
<dbReference type="PRINTS" id="PR01415">
    <property type="entry name" value="ANKYRIN"/>
</dbReference>
<dbReference type="EMBL" id="KN846974">
    <property type="protein sequence ID" value="KIW77089.1"/>
    <property type="molecule type" value="Genomic_DNA"/>
</dbReference>
<evidence type="ECO:0000256" key="1">
    <source>
        <dbReference type="ARBA" id="ARBA00022737"/>
    </source>
</evidence>
<dbReference type="Pfam" id="PF12796">
    <property type="entry name" value="Ank_2"/>
    <property type="match status" value="1"/>
</dbReference>
<dbReference type="SMART" id="SM00248">
    <property type="entry name" value="ANK"/>
    <property type="match status" value="4"/>
</dbReference>
<dbReference type="InterPro" id="IPR002110">
    <property type="entry name" value="Ankyrin_rpt"/>
</dbReference>
<dbReference type="PANTHER" id="PTHR10039">
    <property type="entry name" value="AMELOGENIN"/>
    <property type="match status" value="1"/>
</dbReference>
<feature type="repeat" description="ANK" evidence="2">
    <location>
        <begin position="753"/>
        <end position="785"/>
    </location>
</feature>
<accession>A0A0D2GXL2</accession>
<dbReference type="Gene3D" id="3.40.50.300">
    <property type="entry name" value="P-loop containing nucleotide triphosphate hydrolases"/>
    <property type="match status" value="1"/>
</dbReference>
<dbReference type="Proteomes" id="UP000053029">
    <property type="component" value="Unassembled WGS sequence"/>
</dbReference>
<evidence type="ECO:0000313" key="4">
    <source>
        <dbReference type="EMBL" id="KIW77089.1"/>
    </source>
</evidence>
<proteinExistence type="predicted"/>
<dbReference type="OrthoDB" id="194358at2759"/>
<dbReference type="InterPro" id="IPR027417">
    <property type="entry name" value="P-loop_NTPase"/>
</dbReference>
<feature type="domain" description="Nephrocystin 3-like N-terminal" evidence="3">
    <location>
        <begin position="214"/>
        <end position="392"/>
    </location>
</feature>
<name>A0A0D2GXL2_9EURO</name>
<evidence type="ECO:0000313" key="5">
    <source>
        <dbReference type="Proteomes" id="UP000053029"/>
    </source>
</evidence>
<gene>
    <name evidence="4" type="ORF">Z517_09535</name>
</gene>
<dbReference type="SUPFAM" id="SSF48403">
    <property type="entry name" value="Ankyrin repeat"/>
    <property type="match status" value="1"/>
</dbReference>
<keyword evidence="2" id="KW-0040">ANK repeat</keyword>
<dbReference type="AlphaFoldDB" id="A0A0D2GXL2"/>
<dbReference type="PANTHER" id="PTHR10039:SF5">
    <property type="entry name" value="NACHT DOMAIN-CONTAINING PROTEIN"/>
    <property type="match status" value="1"/>
</dbReference>
<dbReference type="SUPFAM" id="SSF52540">
    <property type="entry name" value="P-loop containing nucleoside triphosphate hydrolases"/>
    <property type="match status" value="2"/>
</dbReference>
<dbReference type="InterPro" id="IPR036770">
    <property type="entry name" value="Ankyrin_rpt-contain_sf"/>
</dbReference>
<feature type="repeat" description="ANK" evidence="2">
    <location>
        <begin position="786"/>
        <end position="818"/>
    </location>
</feature>
<dbReference type="Gene3D" id="1.25.40.20">
    <property type="entry name" value="Ankyrin repeat-containing domain"/>
    <property type="match status" value="1"/>
</dbReference>
<dbReference type="Pfam" id="PF24883">
    <property type="entry name" value="NPHP3_N"/>
    <property type="match status" value="1"/>
</dbReference>